<keyword evidence="2" id="KW-1185">Reference proteome</keyword>
<dbReference type="AlphaFoldDB" id="A0A0V0TPL8"/>
<dbReference type="Proteomes" id="UP000055048">
    <property type="component" value="Unassembled WGS sequence"/>
</dbReference>
<organism evidence="1 2">
    <name type="scientific">Trichinella murrelli</name>
    <dbReference type="NCBI Taxonomy" id="144512"/>
    <lineage>
        <taxon>Eukaryota</taxon>
        <taxon>Metazoa</taxon>
        <taxon>Ecdysozoa</taxon>
        <taxon>Nematoda</taxon>
        <taxon>Enoplea</taxon>
        <taxon>Dorylaimia</taxon>
        <taxon>Trichinellida</taxon>
        <taxon>Trichinellidae</taxon>
        <taxon>Trichinella</taxon>
    </lineage>
</organism>
<name>A0A0V0TPL8_9BILA</name>
<dbReference type="OrthoDB" id="5929168at2759"/>
<gene>
    <name evidence="1" type="ORF">T05_5072</name>
</gene>
<reference evidence="1 2" key="1">
    <citation type="submission" date="2015-01" db="EMBL/GenBank/DDBJ databases">
        <title>Evolution of Trichinella species and genotypes.</title>
        <authorList>
            <person name="Korhonen P.K."/>
            <person name="Edoardo P."/>
            <person name="Giuseppe L.R."/>
            <person name="Gasser R.B."/>
        </authorList>
    </citation>
    <scope>NUCLEOTIDE SEQUENCE [LARGE SCALE GENOMIC DNA]</scope>
    <source>
        <strain evidence="1">ISS417</strain>
    </source>
</reference>
<evidence type="ECO:0000313" key="2">
    <source>
        <dbReference type="Proteomes" id="UP000055048"/>
    </source>
</evidence>
<sequence length="102" mass="12453">MIVGERGAANEQWRFQCDDRRRRPLKTALYRRIEDKRRHHKDKDHEYYFNKFEWLSAFERFHVPCLVELSLGFICGKLLYYKNAFHVQMLLRSRTLPGGYKT</sequence>
<comment type="caution">
    <text evidence="1">The sequence shown here is derived from an EMBL/GenBank/DDBJ whole genome shotgun (WGS) entry which is preliminary data.</text>
</comment>
<evidence type="ECO:0000313" key="1">
    <source>
        <dbReference type="EMBL" id="KRX40985.1"/>
    </source>
</evidence>
<dbReference type="EMBL" id="JYDJ01000183">
    <property type="protein sequence ID" value="KRX40985.1"/>
    <property type="molecule type" value="Genomic_DNA"/>
</dbReference>
<proteinExistence type="predicted"/>
<accession>A0A0V0TPL8</accession>
<protein>
    <submittedName>
        <fullName evidence="1">Uncharacterized protein</fullName>
    </submittedName>
</protein>